<protein>
    <submittedName>
        <fullName evidence="1">Uncharacterized protein</fullName>
    </submittedName>
</protein>
<reference evidence="1" key="1">
    <citation type="submission" date="2021-04" db="EMBL/GenBank/DDBJ databases">
        <authorList>
            <consortium name="Wellcome Sanger Institute Data Sharing"/>
        </authorList>
    </citation>
    <scope>NUCLEOTIDE SEQUENCE [LARGE SCALE GENOMIC DNA]</scope>
</reference>
<dbReference type="InParanoid" id="A0A671UR41"/>
<reference evidence="1" key="3">
    <citation type="submission" date="2025-09" db="UniProtKB">
        <authorList>
            <consortium name="Ensembl"/>
        </authorList>
    </citation>
    <scope>IDENTIFICATION</scope>
</reference>
<dbReference type="Proteomes" id="UP000472265">
    <property type="component" value="Chromosome 23"/>
</dbReference>
<sequence length="130" mass="13715">MFAQGGDDHSQELLPVIRIHMDLLRVLLAQLGVSILDVVQVLHSSVQPTHHCLAVSGHLFVCDDGGVGGNVAEACEVSLSPWVDDQKGLPGQSLGSDLTHIDLPPQGYDGSALSICPLDHVDGVKVSSDF</sequence>
<evidence type="ECO:0000313" key="2">
    <source>
        <dbReference type="Proteomes" id="UP000472265"/>
    </source>
</evidence>
<proteinExistence type="predicted"/>
<dbReference type="Ensembl" id="ENSSAUT00010015947.1">
    <property type="protein sequence ID" value="ENSSAUP00010015035.1"/>
    <property type="gene ID" value="ENSSAUG00010007011.1"/>
</dbReference>
<accession>A0A671UR41</accession>
<dbReference type="GeneTree" id="ENSGT00940000175631"/>
<dbReference type="OMA" id="THHCLAV"/>
<reference evidence="1" key="2">
    <citation type="submission" date="2025-08" db="UniProtKB">
        <authorList>
            <consortium name="Ensembl"/>
        </authorList>
    </citation>
    <scope>IDENTIFICATION</scope>
</reference>
<organism evidence="1 2">
    <name type="scientific">Sparus aurata</name>
    <name type="common">Gilthead sea bream</name>
    <dbReference type="NCBI Taxonomy" id="8175"/>
    <lineage>
        <taxon>Eukaryota</taxon>
        <taxon>Metazoa</taxon>
        <taxon>Chordata</taxon>
        <taxon>Craniata</taxon>
        <taxon>Vertebrata</taxon>
        <taxon>Euteleostomi</taxon>
        <taxon>Actinopterygii</taxon>
        <taxon>Neopterygii</taxon>
        <taxon>Teleostei</taxon>
        <taxon>Neoteleostei</taxon>
        <taxon>Acanthomorphata</taxon>
        <taxon>Eupercaria</taxon>
        <taxon>Spariformes</taxon>
        <taxon>Sparidae</taxon>
        <taxon>Sparus</taxon>
    </lineage>
</organism>
<keyword evidence="2" id="KW-1185">Reference proteome</keyword>
<name>A0A671UR41_SPAAU</name>
<dbReference type="AlphaFoldDB" id="A0A671UR41"/>
<evidence type="ECO:0000313" key="1">
    <source>
        <dbReference type="Ensembl" id="ENSSAUP00010015035.1"/>
    </source>
</evidence>